<name>A0A066YH67_9ACTN</name>
<dbReference type="Proteomes" id="UP000027178">
    <property type="component" value="Unassembled WGS sequence"/>
</dbReference>
<dbReference type="RefSeq" id="WP_035870039.1">
    <property type="nucleotide sequence ID" value="NZ_KK853997.1"/>
</dbReference>
<evidence type="ECO:0000313" key="1">
    <source>
        <dbReference type="EMBL" id="KDN80833.1"/>
    </source>
</evidence>
<dbReference type="GO" id="GO:0005829">
    <property type="term" value="C:cytosol"/>
    <property type="evidence" value="ECO:0007669"/>
    <property type="project" value="TreeGrafter"/>
</dbReference>
<dbReference type="Gene3D" id="3.40.50.1000">
    <property type="entry name" value="HAD superfamily/HAD-like"/>
    <property type="match status" value="1"/>
</dbReference>
<dbReference type="eggNOG" id="COG0546">
    <property type="taxonomic scope" value="Bacteria"/>
</dbReference>
<reference evidence="1 2" key="1">
    <citation type="submission" date="2014-05" db="EMBL/GenBank/DDBJ databases">
        <title>Draft Genome Sequence of Kitasatospora cheerisanensis KCTC 2395.</title>
        <authorList>
            <person name="Nam D.H."/>
        </authorList>
    </citation>
    <scope>NUCLEOTIDE SEQUENCE [LARGE SCALE GENOMIC DNA]</scope>
    <source>
        <strain evidence="1 2">KCTC 2395</strain>
    </source>
</reference>
<organism evidence="1 2">
    <name type="scientific">Kitasatospora cheerisanensis KCTC 2395</name>
    <dbReference type="NCBI Taxonomy" id="1348663"/>
    <lineage>
        <taxon>Bacteria</taxon>
        <taxon>Bacillati</taxon>
        <taxon>Actinomycetota</taxon>
        <taxon>Actinomycetes</taxon>
        <taxon>Kitasatosporales</taxon>
        <taxon>Streptomycetaceae</taxon>
        <taxon>Kitasatospora</taxon>
    </lineage>
</organism>
<dbReference type="InterPro" id="IPR023198">
    <property type="entry name" value="PGP-like_dom2"/>
</dbReference>
<dbReference type="SFLD" id="SFLDG01135">
    <property type="entry name" value="C1.5.6:_HAD__Beta-PGM__Phospha"/>
    <property type="match status" value="1"/>
</dbReference>
<dbReference type="HOGENOM" id="CLU_045011_19_2_11"/>
<dbReference type="PATRIC" id="fig|1348663.4.peg.7216"/>
<dbReference type="GO" id="GO:0006281">
    <property type="term" value="P:DNA repair"/>
    <property type="evidence" value="ECO:0007669"/>
    <property type="project" value="TreeGrafter"/>
</dbReference>
<dbReference type="InterPro" id="IPR050155">
    <property type="entry name" value="HAD-like_hydrolase_sf"/>
</dbReference>
<dbReference type="PANTHER" id="PTHR43434:SF24">
    <property type="entry name" value="HYDROLASE-RELATED"/>
    <property type="match status" value="1"/>
</dbReference>
<accession>A0A066YH67</accession>
<protein>
    <submittedName>
        <fullName evidence="1">Hydrolase</fullName>
    </submittedName>
</protein>
<dbReference type="SFLD" id="SFLDS00003">
    <property type="entry name" value="Haloacid_Dehalogenase"/>
    <property type="match status" value="1"/>
</dbReference>
<dbReference type="NCBIfam" id="TIGR01549">
    <property type="entry name" value="HAD-SF-IA-v1"/>
    <property type="match status" value="1"/>
</dbReference>
<dbReference type="NCBIfam" id="TIGR01509">
    <property type="entry name" value="HAD-SF-IA-v3"/>
    <property type="match status" value="1"/>
</dbReference>
<dbReference type="InterPro" id="IPR006439">
    <property type="entry name" value="HAD-SF_hydro_IA"/>
</dbReference>
<dbReference type="AlphaFoldDB" id="A0A066YH67"/>
<dbReference type="SUPFAM" id="SSF56784">
    <property type="entry name" value="HAD-like"/>
    <property type="match status" value="1"/>
</dbReference>
<dbReference type="OrthoDB" id="9793014at2"/>
<dbReference type="InterPro" id="IPR036412">
    <property type="entry name" value="HAD-like_sf"/>
</dbReference>
<keyword evidence="2" id="KW-1185">Reference proteome</keyword>
<gene>
    <name evidence="1" type="ORF">KCH_74680</name>
</gene>
<dbReference type="SFLD" id="SFLDG01129">
    <property type="entry name" value="C1.5:_HAD__Beta-PGM__Phosphata"/>
    <property type="match status" value="1"/>
</dbReference>
<dbReference type="InterPro" id="IPR041492">
    <property type="entry name" value="HAD_2"/>
</dbReference>
<proteinExistence type="predicted"/>
<dbReference type="InterPro" id="IPR023214">
    <property type="entry name" value="HAD_sf"/>
</dbReference>
<comment type="caution">
    <text evidence="1">The sequence shown here is derived from an EMBL/GenBank/DDBJ whole genome shotgun (WGS) entry which is preliminary data.</text>
</comment>
<dbReference type="EMBL" id="JNBY01000160">
    <property type="protein sequence ID" value="KDN80833.1"/>
    <property type="molecule type" value="Genomic_DNA"/>
</dbReference>
<evidence type="ECO:0000313" key="2">
    <source>
        <dbReference type="Proteomes" id="UP000027178"/>
    </source>
</evidence>
<dbReference type="GO" id="GO:0008967">
    <property type="term" value="F:phosphoglycolate phosphatase activity"/>
    <property type="evidence" value="ECO:0007669"/>
    <property type="project" value="TreeGrafter"/>
</dbReference>
<sequence length="220" mass="22351">MTALALFDLDGTLLDTASTVVATSTAVLASLGVTGVGPEAVRATIGRPLAESYAGLLGAPADSAEVAAAVRAYLALYRERTVPRARELLYPGVADGLARLCAAGLTLTVATNMLTASAEALLTSAGLRDRFALVVGADAVARPKPAPDAGLLITTELGHPPAEAVMVGDTVHDVLMANAAGLRSVAVTYGLHSEARLRTAGPTWLAADFPTVVDRILAPA</sequence>
<dbReference type="Gene3D" id="1.10.150.240">
    <property type="entry name" value="Putative phosphatase, domain 2"/>
    <property type="match status" value="1"/>
</dbReference>
<keyword evidence="1" id="KW-0378">Hydrolase</keyword>
<dbReference type="PANTHER" id="PTHR43434">
    <property type="entry name" value="PHOSPHOGLYCOLATE PHOSPHATASE"/>
    <property type="match status" value="1"/>
</dbReference>
<dbReference type="Pfam" id="PF13419">
    <property type="entry name" value="HAD_2"/>
    <property type="match status" value="1"/>
</dbReference>